<organism evidence="2">
    <name type="scientific">freshwater metagenome</name>
    <dbReference type="NCBI Taxonomy" id="449393"/>
    <lineage>
        <taxon>unclassified sequences</taxon>
        <taxon>metagenomes</taxon>
        <taxon>ecological metagenomes</taxon>
    </lineage>
</organism>
<accession>A0A6J6EZW2</accession>
<reference evidence="2" key="1">
    <citation type="submission" date="2020-05" db="EMBL/GenBank/DDBJ databases">
        <authorList>
            <person name="Chiriac C."/>
            <person name="Salcher M."/>
            <person name="Ghai R."/>
            <person name="Kavagutti S V."/>
        </authorList>
    </citation>
    <scope>NUCLEOTIDE SEQUENCE</scope>
</reference>
<name>A0A6J6EZW2_9ZZZZ</name>
<evidence type="ECO:0000256" key="1">
    <source>
        <dbReference type="SAM" id="MobiDB-lite"/>
    </source>
</evidence>
<feature type="compositionally biased region" description="Low complexity" evidence="1">
    <location>
        <begin position="225"/>
        <end position="236"/>
    </location>
</feature>
<feature type="compositionally biased region" description="Basic residues" evidence="1">
    <location>
        <begin position="237"/>
        <end position="249"/>
    </location>
</feature>
<dbReference type="EMBL" id="CAEZSR010000158">
    <property type="protein sequence ID" value="CAB4581547.1"/>
    <property type="molecule type" value="Genomic_DNA"/>
</dbReference>
<proteinExistence type="predicted"/>
<dbReference type="AlphaFoldDB" id="A0A6J6EZW2"/>
<protein>
    <submittedName>
        <fullName evidence="2">Unannotated protein</fullName>
    </submittedName>
</protein>
<gene>
    <name evidence="2" type="ORF">UFOPK1493_03126</name>
</gene>
<feature type="region of interest" description="Disordered" evidence="1">
    <location>
        <begin position="225"/>
        <end position="261"/>
    </location>
</feature>
<evidence type="ECO:0000313" key="2">
    <source>
        <dbReference type="EMBL" id="CAB4581547.1"/>
    </source>
</evidence>
<sequence>MLLLAGCALGERPYFEESPTVVGTSTGDDAIDAVLDLLDGVGDATFTATYQVTLRFGGKVSAATITQVGTRRSVTIGQLRFVIDGVGNRTCALDTGVCEDGVQAARVSDTGLTPDFASGDMAKRLRRDATARIATSVVSQAEIAGQTATCVDVSVSGGTKQYCALADGAIARFVGADIDLQLISYLPSADETLFTPCPEGCAPLGRAHPRDGRVTRRRTSCRGSRAGCAAAPAPSRSGRRSCRPRRARRSWTSSPLRRRRT</sequence>